<dbReference type="Pfam" id="PF00300">
    <property type="entry name" value="His_Phos_1"/>
    <property type="match status" value="1"/>
</dbReference>
<dbReference type="EMBL" id="SJKB01000012">
    <property type="protein sequence ID" value="TCC56595.1"/>
    <property type="molecule type" value="Genomic_DNA"/>
</dbReference>
<dbReference type="InterPro" id="IPR013078">
    <property type="entry name" value="His_Pase_superF_clade-1"/>
</dbReference>
<dbReference type="SMART" id="SM00855">
    <property type="entry name" value="PGAM"/>
    <property type="match status" value="1"/>
</dbReference>
<sequence length="213" mass="23863">MASHQADGVATRFLYLVRHAEALPDQSGLSEKGRRQAVLLGQRLQDVPFSTVHHSPLPRAVETARLVHQELKNDVPLEASDAAGDYVPYAPAEDELPADSADFLLRFLQQFTAEELESGAELARVALERFTGPVDGNDVQHQLLITHNFLVAWLVRHTLDAPKWRWLALNHCNAALTVLRFAPGRPSSVLIYNDMRHLPTDLRWTGFPTELHV</sequence>
<protein>
    <submittedName>
        <fullName evidence="2">Histidine phosphatase family protein</fullName>
    </submittedName>
</protein>
<dbReference type="AlphaFoldDB" id="A0A4R0KLG2"/>
<dbReference type="InterPro" id="IPR051021">
    <property type="entry name" value="Mito_Ser/Thr_phosphatase"/>
</dbReference>
<name>A0A4R0KLG2_9ACTN</name>
<evidence type="ECO:0000256" key="1">
    <source>
        <dbReference type="ARBA" id="ARBA00022801"/>
    </source>
</evidence>
<reference evidence="2 3" key="1">
    <citation type="submission" date="2019-02" db="EMBL/GenBank/DDBJ databases">
        <title>Kribbella capetownensis sp. nov. and Kribbella speibonae sp. nov., isolated from soil.</title>
        <authorList>
            <person name="Curtis S.M."/>
            <person name="Norton I."/>
            <person name="Everest G.J."/>
            <person name="Meyers P.R."/>
        </authorList>
    </citation>
    <scope>NUCLEOTIDE SEQUENCE [LARGE SCALE GENOMIC DNA]</scope>
    <source>
        <strain evidence="2 3">NRRL B-24813</strain>
    </source>
</reference>
<dbReference type="Proteomes" id="UP000291144">
    <property type="component" value="Unassembled WGS sequence"/>
</dbReference>
<organism evidence="2 3">
    <name type="scientific">Kribbella pittospori</name>
    <dbReference type="NCBI Taxonomy" id="722689"/>
    <lineage>
        <taxon>Bacteria</taxon>
        <taxon>Bacillati</taxon>
        <taxon>Actinomycetota</taxon>
        <taxon>Actinomycetes</taxon>
        <taxon>Propionibacteriales</taxon>
        <taxon>Kribbellaceae</taxon>
        <taxon>Kribbella</taxon>
    </lineage>
</organism>
<evidence type="ECO:0000313" key="2">
    <source>
        <dbReference type="EMBL" id="TCC56595.1"/>
    </source>
</evidence>
<dbReference type="Gene3D" id="3.40.50.1240">
    <property type="entry name" value="Phosphoglycerate mutase-like"/>
    <property type="match status" value="1"/>
</dbReference>
<keyword evidence="3" id="KW-1185">Reference proteome</keyword>
<gene>
    <name evidence="2" type="ORF">E0H73_33395</name>
</gene>
<keyword evidence="1" id="KW-0378">Hydrolase</keyword>
<dbReference type="GO" id="GO:0016787">
    <property type="term" value="F:hydrolase activity"/>
    <property type="evidence" value="ECO:0007669"/>
    <property type="project" value="UniProtKB-KW"/>
</dbReference>
<comment type="caution">
    <text evidence="2">The sequence shown here is derived from an EMBL/GenBank/DDBJ whole genome shotgun (WGS) entry which is preliminary data.</text>
</comment>
<accession>A0A4R0KLG2</accession>
<dbReference type="OrthoDB" id="9800841at2"/>
<dbReference type="CDD" id="cd07040">
    <property type="entry name" value="HP"/>
    <property type="match status" value="1"/>
</dbReference>
<dbReference type="SUPFAM" id="SSF53254">
    <property type="entry name" value="Phosphoglycerate mutase-like"/>
    <property type="match status" value="1"/>
</dbReference>
<dbReference type="PANTHER" id="PTHR20935">
    <property type="entry name" value="PHOSPHOGLYCERATE MUTASE-RELATED"/>
    <property type="match status" value="1"/>
</dbReference>
<dbReference type="InterPro" id="IPR029033">
    <property type="entry name" value="His_PPase_superfam"/>
</dbReference>
<evidence type="ECO:0000313" key="3">
    <source>
        <dbReference type="Proteomes" id="UP000291144"/>
    </source>
</evidence>
<dbReference type="PANTHER" id="PTHR20935:SF0">
    <property type="entry name" value="SERINE_THREONINE-PROTEIN PHOSPHATASE PGAM5, MITOCHONDRIAL"/>
    <property type="match status" value="1"/>
</dbReference>
<proteinExistence type="predicted"/>